<evidence type="ECO:0000313" key="2">
    <source>
        <dbReference type="EMBL" id="CAK9206795.1"/>
    </source>
</evidence>
<keyword evidence="3" id="KW-1185">Reference proteome</keyword>
<feature type="region of interest" description="Disordered" evidence="1">
    <location>
        <begin position="527"/>
        <end position="548"/>
    </location>
</feature>
<feature type="region of interest" description="Disordered" evidence="1">
    <location>
        <begin position="126"/>
        <end position="188"/>
    </location>
</feature>
<reference evidence="2" key="1">
    <citation type="submission" date="2024-02" db="EMBL/GenBank/DDBJ databases">
        <authorList>
            <consortium name="ELIXIR-Norway"/>
            <consortium name="Elixir Norway"/>
        </authorList>
    </citation>
    <scope>NUCLEOTIDE SEQUENCE</scope>
</reference>
<gene>
    <name evidence="2" type="ORF">CSSPTR1EN2_LOCUS8527</name>
</gene>
<proteinExistence type="predicted"/>
<evidence type="ECO:0000313" key="3">
    <source>
        <dbReference type="Proteomes" id="UP001497512"/>
    </source>
</evidence>
<sequence length="568" mass="62178">MPRCSRLVGAAASGCNEEDRDCGGHNLFSASGVAPADQLQHNCYVPATSGQLRAACLPDHGSPADDDTQQLRSGSAGSASANTWSTSYSSRQGSLRLESTLAAQLDSEKSQRGSHEAYRKSMPELNVYSGAPNSENMQEDSGKETWKSSDQRADAMKKAQSALREHWGRRGSSCQRWPDIGTDDQRQSCSSWIPVPAEADSLSSVRMNNRSINRRSGVNHWSISDPSFLQEKEFLSRWPESPQVAAPAAGKSCSEDQERKLAGLDAWRASSLPRAMSVKEGNQRSWGCNMSSDSQEAGCDARRARMFDRLSAAAMEPAHDQAPGNQSRNSMQETNLGAMWVDTMQRRTSASRPPPPPSPLPQMIPHVMGPKKFVQKSGSPLTSVGTQSAARSRWEKLLKHHSKHQGEEEIASVQNSHSLRHDDGGIVGSAVFEGRSFPRRGKQMSFDADDALRRRPRSMMQKANSMREGGAHSDAVSEMAQAYNGVEKHRILECALCGRGLGVVMQGSLQVGMSFCQTCQPSPIGWRKCQTTSSSDQAAPKKQQKKKQGILQFCRKMLRLDKKQGLSI</sequence>
<dbReference type="Proteomes" id="UP001497512">
    <property type="component" value="Chromosome 15"/>
</dbReference>
<accession>A0ABP0TWI9</accession>
<name>A0ABP0TWI9_9BRYO</name>
<feature type="compositionally biased region" description="Polar residues" evidence="1">
    <location>
        <begin position="70"/>
        <end position="87"/>
    </location>
</feature>
<organism evidence="2 3">
    <name type="scientific">Sphagnum troendelagicum</name>
    <dbReference type="NCBI Taxonomy" id="128251"/>
    <lineage>
        <taxon>Eukaryota</taxon>
        <taxon>Viridiplantae</taxon>
        <taxon>Streptophyta</taxon>
        <taxon>Embryophyta</taxon>
        <taxon>Bryophyta</taxon>
        <taxon>Sphagnophytina</taxon>
        <taxon>Sphagnopsida</taxon>
        <taxon>Sphagnales</taxon>
        <taxon>Sphagnaceae</taxon>
        <taxon>Sphagnum</taxon>
    </lineage>
</organism>
<protein>
    <submittedName>
        <fullName evidence="2">Uncharacterized protein</fullName>
    </submittedName>
</protein>
<dbReference type="EMBL" id="OZ019907">
    <property type="protein sequence ID" value="CAK9206795.1"/>
    <property type="molecule type" value="Genomic_DNA"/>
</dbReference>
<evidence type="ECO:0000256" key="1">
    <source>
        <dbReference type="SAM" id="MobiDB-lite"/>
    </source>
</evidence>
<feature type="compositionally biased region" description="Basic and acidic residues" evidence="1">
    <location>
        <begin position="140"/>
        <end position="168"/>
    </location>
</feature>
<feature type="region of interest" description="Disordered" evidence="1">
    <location>
        <begin position="58"/>
        <end position="87"/>
    </location>
</feature>